<dbReference type="PANTHER" id="PTHR40053">
    <property type="entry name" value="SPORULATION-CONTROL PROTEIN SPO0M"/>
    <property type="match status" value="1"/>
</dbReference>
<dbReference type="EMBL" id="FOCQ01000003">
    <property type="protein sequence ID" value="SEM92644.1"/>
    <property type="molecule type" value="Genomic_DNA"/>
</dbReference>
<name>A0A1H8CDY4_9BACL</name>
<proteinExistence type="predicted"/>
<sequence length="258" mass="28824">MFKSLLASLGVGAAKIDLILDRDVVVMGEEVTGKIVLKGGEVEQLIEGLSVEFRLASSYKKGDHHVHVNEKIATIPILTETYTVPPHQVTEYPFSFICPNYLPVSSVNTRYYFQTNLEISNALDAKDRDFVEVHPSGLQKNFLDGFKALGFVHRGEGYTGSRDQGIQIIQFHPTTWLKGEYDEIVFMYQPHATQHGVSGFFELDKRTSGLLGMIADELDLDEKKGRFHFNAAELASVDQAAETIRRFIITNSQGLIGK</sequence>
<dbReference type="Pfam" id="PF07070">
    <property type="entry name" value="Spo0M"/>
    <property type="match status" value="1"/>
</dbReference>
<gene>
    <name evidence="1" type="ORF">SAMN05444955_103204</name>
</gene>
<reference evidence="1 2" key="1">
    <citation type="submission" date="2016-10" db="EMBL/GenBank/DDBJ databases">
        <authorList>
            <person name="de Groot N.N."/>
        </authorList>
    </citation>
    <scope>NUCLEOTIDE SEQUENCE [LARGE SCALE GENOMIC DNA]</scope>
    <source>
        <strain evidence="1 2">DSM 46701</strain>
    </source>
</reference>
<dbReference type="AlphaFoldDB" id="A0A1H8CDY4"/>
<dbReference type="InterPro" id="IPR009776">
    <property type="entry name" value="Spore_0_M"/>
</dbReference>
<evidence type="ECO:0000313" key="2">
    <source>
        <dbReference type="Proteomes" id="UP000199695"/>
    </source>
</evidence>
<protein>
    <submittedName>
        <fullName evidence="1">Sporulation-control protein</fullName>
    </submittedName>
</protein>
<dbReference type="RefSeq" id="WP_089965792.1">
    <property type="nucleotide sequence ID" value="NZ_FOCQ01000003.1"/>
</dbReference>
<keyword evidence="2" id="KW-1185">Reference proteome</keyword>
<dbReference type="PANTHER" id="PTHR40053:SF1">
    <property type="entry name" value="SPORULATION-CONTROL PROTEIN SPO0M"/>
    <property type="match status" value="1"/>
</dbReference>
<organism evidence="1 2">
    <name type="scientific">Lihuaxuella thermophila</name>
    <dbReference type="NCBI Taxonomy" id="1173111"/>
    <lineage>
        <taxon>Bacteria</taxon>
        <taxon>Bacillati</taxon>
        <taxon>Bacillota</taxon>
        <taxon>Bacilli</taxon>
        <taxon>Bacillales</taxon>
        <taxon>Thermoactinomycetaceae</taxon>
        <taxon>Lihuaxuella</taxon>
    </lineage>
</organism>
<accession>A0A1H8CDY4</accession>
<dbReference type="STRING" id="1173111.SAMN05444955_103204"/>
<evidence type="ECO:0000313" key="1">
    <source>
        <dbReference type="EMBL" id="SEM92644.1"/>
    </source>
</evidence>
<dbReference type="OrthoDB" id="2988706at2"/>
<dbReference type="Proteomes" id="UP000199695">
    <property type="component" value="Unassembled WGS sequence"/>
</dbReference>